<comment type="caution">
    <text evidence="4">The sequence shown here is derived from an EMBL/GenBank/DDBJ whole genome shotgun (WGS) entry which is preliminary data.</text>
</comment>
<dbReference type="Proteomes" id="UP000627781">
    <property type="component" value="Unassembled WGS sequence"/>
</dbReference>
<comment type="catalytic activity">
    <reaction evidence="3">
        <text>L-glutaminyl-[protein] + H2O = L-glutamyl-[protein] + NH4(+)</text>
        <dbReference type="Rhea" id="RHEA:16441"/>
        <dbReference type="Rhea" id="RHEA-COMP:10207"/>
        <dbReference type="Rhea" id="RHEA-COMP:10208"/>
        <dbReference type="ChEBI" id="CHEBI:15377"/>
        <dbReference type="ChEBI" id="CHEBI:28938"/>
        <dbReference type="ChEBI" id="CHEBI:29973"/>
        <dbReference type="ChEBI" id="CHEBI:30011"/>
        <dbReference type="EC" id="3.5.1.44"/>
    </reaction>
</comment>
<dbReference type="EMBL" id="JACSRA010000001">
    <property type="protein sequence ID" value="MBD7909873.1"/>
    <property type="molecule type" value="Genomic_DNA"/>
</dbReference>
<dbReference type="PANTHER" id="PTHR35147:SF1">
    <property type="entry name" value="CHEMORECEPTOR GLUTAMINE DEAMIDASE CHED-RELATED"/>
    <property type="match status" value="1"/>
</dbReference>
<organism evidence="4 5">
    <name type="scientific">Clostridium cibarium</name>
    <dbReference type="NCBI Taxonomy" id="2762247"/>
    <lineage>
        <taxon>Bacteria</taxon>
        <taxon>Bacillati</taxon>
        <taxon>Bacillota</taxon>
        <taxon>Clostridia</taxon>
        <taxon>Eubacteriales</taxon>
        <taxon>Clostridiaceae</taxon>
        <taxon>Clostridium</taxon>
    </lineage>
</organism>
<dbReference type="RefSeq" id="WP_143316395.1">
    <property type="nucleotide sequence ID" value="NZ_JACSRA010000001.1"/>
</dbReference>
<dbReference type="CDD" id="cd16352">
    <property type="entry name" value="CheD"/>
    <property type="match status" value="1"/>
</dbReference>
<comment type="function">
    <text evidence="3">Probably deamidates glutamine residues to glutamate on methyl-accepting chemotaxis receptors (MCPs), playing an important role in chemotaxis.</text>
</comment>
<dbReference type="SUPFAM" id="SSF64438">
    <property type="entry name" value="CNF1/YfiH-like putative cysteine hydrolases"/>
    <property type="match status" value="1"/>
</dbReference>
<dbReference type="NCBIfam" id="NF010015">
    <property type="entry name" value="PRK13490.1"/>
    <property type="match status" value="1"/>
</dbReference>
<gene>
    <name evidence="3" type="primary">cheD</name>
    <name evidence="4" type="ORF">H9661_00770</name>
</gene>
<evidence type="ECO:0000313" key="4">
    <source>
        <dbReference type="EMBL" id="MBD7909873.1"/>
    </source>
</evidence>
<dbReference type="Gene3D" id="3.30.1330.200">
    <property type="match status" value="1"/>
</dbReference>
<evidence type="ECO:0000256" key="1">
    <source>
        <dbReference type="ARBA" id="ARBA00022500"/>
    </source>
</evidence>
<evidence type="ECO:0000313" key="5">
    <source>
        <dbReference type="Proteomes" id="UP000627781"/>
    </source>
</evidence>
<dbReference type="InterPro" id="IPR005659">
    <property type="entry name" value="Chemorcpt_Glu_NH3ase_CheD"/>
</dbReference>
<keyword evidence="1 3" id="KW-0145">Chemotaxis</keyword>
<dbReference type="Pfam" id="PF03975">
    <property type="entry name" value="CheD"/>
    <property type="match status" value="1"/>
</dbReference>
<dbReference type="HAMAP" id="MF_01440">
    <property type="entry name" value="CheD"/>
    <property type="match status" value="1"/>
</dbReference>
<keyword evidence="2 3" id="KW-0378">Hydrolase</keyword>
<comment type="similarity">
    <text evidence="3">Belongs to the CheD family.</text>
</comment>
<sequence>MGEIKVGIADLNLVMPPGKIMTIGLGSCIGIALYDRMLKIAGLAHIMLPDSTQFKNVPQPLKFADLAIPILVKKMEEKGCNKRNLVAKIAGGASMFNFSDKSMVSDIGKRNAESVKVALDKEAIPIIAEDTGGNKGRTMIVDSNDGIVTLKIVGQGVVTL</sequence>
<name>A0ABR8PNX6_9CLOT</name>
<dbReference type="InterPro" id="IPR038592">
    <property type="entry name" value="CheD-like_sf"/>
</dbReference>
<dbReference type="InterPro" id="IPR011324">
    <property type="entry name" value="Cytotoxic_necrot_fac-like_cat"/>
</dbReference>
<accession>A0ABR8PNX6</accession>
<proteinExistence type="inferred from homology"/>
<keyword evidence="5" id="KW-1185">Reference proteome</keyword>
<dbReference type="PANTHER" id="PTHR35147">
    <property type="entry name" value="CHEMORECEPTOR GLUTAMINE DEAMIDASE CHED-RELATED"/>
    <property type="match status" value="1"/>
</dbReference>
<protein>
    <recommendedName>
        <fullName evidence="3">Probable chemoreceptor glutamine deamidase CheD</fullName>
        <ecNumber evidence="3">3.5.1.44</ecNumber>
    </recommendedName>
</protein>
<evidence type="ECO:0000256" key="2">
    <source>
        <dbReference type="ARBA" id="ARBA00022801"/>
    </source>
</evidence>
<reference evidence="4 5" key="1">
    <citation type="submission" date="2020-08" db="EMBL/GenBank/DDBJ databases">
        <title>A Genomic Blueprint of the Chicken Gut Microbiome.</title>
        <authorList>
            <person name="Gilroy R."/>
            <person name="Ravi A."/>
            <person name="Getino M."/>
            <person name="Pursley I."/>
            <person name="Horton D.L."/>
            <person name="Alikhan N.-F."/>
            <person name="Baker D."/>
            <person name="Gharbi K."/>
            <person name="Hall N."/>
            <person name="Watson M."/>
            <person name="Adriaenssens E.M."/>
            <person name="Foster-Nyarko E."/>
            <person name="Jarju S."/>
            <person name="Secka A."/>
            <person name="Antonio M."/>
            <person name="Oren A."/>
            <person name="Chaudhuri R."/>
            <person name="La Ragione R.M."/>
            <person name="Hildebrand F."/>
            <person name="Pallen M.J."/>
        </authorList>
    </citation>
    <scope>NUCLEOTIDE SEQUENCE [LARGE SCALE GENOMIC DNA]</scope>
    <source>
        <strain evidence="4 5">Sa3CVN1</strain>
    </source>
</reference>
<dbReference type="EC" id="3.5.1.44" evidence="3"/>
<evidence type="ECO:0000256" key="3">
    <source>
        <dbReference type="HAMAP-Rule" id="MF_01440"/>
    </source>
</evidence>